<protein>
    <submittedName>
        <fullName evidence="3">Lipoprotein</fullName>
    </submittedName>
</protein>
<dbReference type="EMBL" id="AMCI01002655">
    <property type="protein sequence ID" value="EJX02169.1"/>
    <property type="molecule type" value="Genomic_DNA"/>
</dbReference>
<gene>
    <name evidence="3" type="ORF">EVA_09720</name>
</gene>
<accession>J9G5N0</accession>
<keyword evidence="1" id="KW-1133">Transmembrane helix</keyword>
<feature type="transmembrane region" description="Helical" evidence="1">
    <location>
        <begin position="7"/>
        <end position="28"/>
    </location>
</feature>
<feature type="domain" description="Fibrobacter succinogenes major paralogous" evidence="2">
    <location>
        <begin position="461"/>
        <end position="631"/>
    </location>
</feature>
<dbReference type="CDD" id="cd13120">
    <property type="entry name" value="BF2867_like_N"/>
    <property type="match status" value="1"/>
</dbReference>
<keyword evidence="1" id="KW-0472">Membrane</keyword>
<evidence type="ECO:0000259" key="2">
    <source>
        <dbReference type="Pfam" id="PF09603"/>
    </source>
</evidence>
<dbReference type="InterPro" id="IPR011871">
    <property type="entry name" value="Fib_succ_major"/>
</dbReference>
<keyword evidence="1" id="KW-0812">Transmembrane</keyword>
<dbReference type="PROSITE" id="PS51257">
    <property type="entry name" value="PROKAR_LIPOPROTEIN"/>
    <property type="match status" value="1"/>
</dbReference>
<reference evidence="3" key="1">
    <citation type="journal article" date="2012" name="PLoS ONE">
        <title>Gene sets for utilization of primary and secondary nutrition supplies in the distal gut of endangered iberian lynx.</title>
        <authorList>
            <person name="Alcaide M."/>
            <person name="Messina E."/>
            <person name="Richter M."/>
            <person name="Bargiela R."/>
            <person name="Peplies J."/>
            <person name="Huws S.A."/>
            <person name="Newbold C.J."/>
            <person name="Golyshin P.N."/>
            <person name="Simon M.A."/>
            <person name="Lopez G."/>
            <person name="Yakimov M.M."/>
            <person name="Ferrer M."/>
        </authorList>
    </citation>
    <scope>NUCLEOTIDE SEQUENCE</scope>
</reference>
<dbReference type="Gene3D" id="2.60.40.2620">
    <property type="entry name" value="Fimbrillin-like"/>
    <property type="match status" value="1"/>
</dbReference>
<evidence type="ECO:0000256" key="1">
    <source>
        <dbReference type="SAM" id="Phobius"/>
    </source>
</evidence>
<dbReference type="InterPro" id="IPR025049">
    <property type="entry name" value="Mfa-like_1"/>
</dbReference>
<dbReference type="AlphaFoldDB" id="J9G5N0"/>
<dbReference type="Pfam" id="PF13149">
    <property type="entry name" value="Mfa_like_1"/>
    <property type="match status" value="1"/>
</dbReference>
<name>J9G5N0_9ZZZZ</name>
<sequence>MIEKSNLCYGIAFFCFPFLFASCVNHLADEGEQIDKVESIPLKFVGTIHESVQTRMANNQFEERDEVGLFALAGNTTLQEERYADNLHFVHSSSGEFTSDVSVYYPDDGVTLKLIGYYPYQAQGIATGESTLPVSVSDNQSVAANYAASDFLVATKEGLSASKEAVPLTFNHQFFRLKIALVAGDNENIQELLSANPELSVSGFYTHGVYDLQEKKLVSLSDEKEMVPAGEWKVEGNRLVGKELILLPQETTSGYQYILLRVGGKSYTTFFPSSFLMAGGKQRGLDITFVASEDILMSKVNGEIGEWQGAEVDKVASVTLHNYVDITKLSFDKSNVYKVLHDGKQVAEICKEYLVAPEVAAQAIVVYPMTQDGQVDLTQGKVAQLLGKEEPVHGGSVSWNKQDNTLTYIPGHSPVRKLVYVMADGKISFSLTSSDEVLAVMPLDNVLRDVRGGVIRNYPLVKVATQYWMGSNWEATSYADGKMLAKLDSVSVDNVGYFQTDGEHYFYTARVAEARNFLPADWRIPNWNDWNLLKTYINDETSVLKSGEWNIIKTNPVAPVTHLTGLNMAPVGMWVDPYHNLFAGKYVAYWTLDETNTHVDETVFCLVSDKRNVEKANARVENKAFAIRCIRK</sequence>
<proteinExistence type="predicted"/>
<dbReference type="NCBIfam" id="TIGR02145">
    <property type="entry name" value="Fib_succ_major"/>
    <property type="match status" value="1"/>
</dbReference>
<dbReference type="Gene3D" id="2.60.40.2630">
    <property type="match status" value="1"/>
</dbReference>
<keyword evidence="3" id="KW-0449">Lipoprotein</keyword>
<dbReference type="InterPro" id="IPR042278">
    <property type="entry name" value="Mfa-like_1_N"/>
</dbReference>
<dbReference type="Pfam" id="PF09603">
    <property type="entry name" value="Fib_succ_major"/>
    <property type="match status" value="1"/>
</dbReference>
<evidence type="ECO:0000313" key="3">
    <source>
        <dbReference type="EMBL" id="EJX02169.1"/>
    </source>
</evidence>
<organism evidence="3">
    <name type="scientific">gut metagenome</name>
    <dbReference type="NCBI Taxonomy" id="749906"/>
    <lineage>
        <taxon>unclassified sequences</taxon>
        <taxon>metagenomes</taxon>
        <taxon>organismal metagenomes</taxon>
    </lineage>
</organism>
<comment type="caution">
    <text evidence="3">The sequence shown here is derived from an EMBL/GenBank/DDBJ whole genome shotgun (WGS) entry which is preliminary data.</text>
</comment>